<accession>A0A6J6UGJ8</accession>
<dbReference type="AlphaFoldDB" id="A0A6J6UGJ8"/>
<protein>
    <submittedName>
        <fullName evidence="1">Unannotated protein</fullName>
    </submittedName>
</protein>
<sequence>MRNPPQKIPHEDAPPLEHRGRAVHVDWIWAVSVERVLEGPPDLLSWAN</sequence>
<dbReference type="EMBL" id="CAEZYQ010000021">
    <property type="protein sequence ID" value="CAB4758274.1"/>
    <property type="molecule type" value="Genomic_DNA"/>
</dbReference>
<gene>
    <name evidence="1" type="ORF">UFOPK2761_02454</name>
</gene>
<organism evidence="1">
    <name type="scientific">freshwater metagenome</name>
    <dbReference type="NCBI Taxonomy" id="449393"/>
    <lineage>
        <taxon>unclassified sequences</taxon>
        <taxon>metagenomes</taxon>
        <taxon>ecological metagenomes</taxon>
    </lineage>
</organism>
<evidence type="ECO:0000313" key="1">
    <source>
        <dbReference type="EMBL" id="CAB4758274.1"/>
    </source>
</evidence>
<proteinExistence type="predicted"/>
<reference evidence="1" key="1">
    <citation type="submission" date="2020-05" db="EMBL/GenBank/DDBJ databases">
        <authorList>
            <person name="Chiriac C."/>
            <person name="Salcher M."/>
            <person name="Ghai R."/>
            <person name="Kavagutti S V."/>
        </authorList>
    </citation>
    <scope>NUCLEOTIDE SEQUENCE</scope>
</reference>
<name>A0A6J6UGJ8_9ZZZZ</name>